<evidence type="ECO:0000313" key="3">
    <source>
        <dbReference type="Proteomes" id="UP000003399"/>
    </source>
</evidence>
<gene>
    <name evidence="2" type="ORF">HMPREF1124_0445</name>
</gene>
<name>F9PGA8_9STRE</name>
<evidence type="ECO:0008006" key="4">
    <source>
        <dbReference type="Google" id="ProtNLM"/>
    </source>
</evidence>
<dbReference type="eggNOG" id="COG3152">
    <property type="taxonomic scope" value="Bacteria"/>
</dbReference>
<organism evidence="2 3">
    <name type="scientific">Streptococcus infantis X</name>
    <dbReference type="NCBI Taxonomy" id="997830"/>
    <lineage>
        <taxon>Bacteria</taxon>
        <taxon>Bacillati</taxon>
        <taxon>Bacillota</taxon>
        <taxon>Bacilli</taxon>
        <taxon>Lactobacillales</taxon>
        <taxon>Streptococcaceae</taxon>
        <taxon>Streptococcus</taxon>
    </lineage>
</organism>
<dbReference type="AlphaFoldDB" id="F9PGA8"/>
<dbReference type="Pfam" id="PF05656">
    <property type="entry name" value="DUF805"/>
    <property type="match status" value="1"/>
</dbReference>
<sequence length="155" mass="17260">MINAIKNFFKGYVDFSGRSTRPDYWWIWLANIILSIPLYMAYGAAMANPDSEAAIMTLGLIAFVYIIFGLAVFLPGLALTVRRLRDAGFHWALIFVAFIPMVGGIALLVLLAMPTKEEATPVMNQVKEVQAEEVVEVVETVEAQEVSPFEETDKN</sequence>
<dbReference type="SUPFAM" id="SSF103473">
    <property type="entry name" value="MFS general substrate transporter"/>
    <property type="match status" value="1"/>
</dbReference>
<evidence type="ECO:0000313" key="2">
    <source>
        <dbReference type="EMBL" id="EGV11248.1"/>
    </source>
</evidence>
<comment type="caution">
    <text evidence="2">The sequence shown here is derived from an EMBL/GenBank/DDBJ whole genome shotgun (WGS) entry which is preliminary data.</text>
</comment>
<feature type="transmembrane region" description="Helical" evidence="1">
    <location>
        <begin position="89"/>
        <end position="113"/>
    </location>
</feature>
<evidence type="ECO:0000256" key="1">
    <source>
        <dbReference type="SAM" id="Phobius"/>
    </source>
</evidence>
<dbReference type="Proteomes" id="UP000003399">
    <property type="component" value="Unassembled WGS sequence"/>
</dbReference>
<dbReference type="PANTHER" id="PTHR34980:SF2">
    <property type="entry name" value="INNER MEMBRANE PROTEIN YHAH-RELATED"/>
    <property type="match status" value="1"/>
</dbReference>
<dbReference type="EMBL" id="AFUQ01000015">
    <property type="protein sequence ID" value="EGV11248.1"/>
    <property type="molecule type" value="Genomic_DNA"/>
</dbReference>
<feature type="transmembrane region" description="Helical" evidence="1">
    <location>
        <begin position="54"/>
        <end position="77"/>
    </location>
</feature>
<dbReference type="InterPro" id="IPR008523">
    <property type="entry name" value="DUF805"/>
</dbReference>
<accession>F9PGA8</accession>
<dbReference type="InterPro" id="IPR036259">
    <property type="entry name" value="MFS_trans_sf"/>
</dbReference>
<feature type="transmembrane region" description="Helical" evidence="1">
    <location>
        <begin position="24"/>
        <end position="42"/>
    </location>
</feature>
<dbReference type="PANTHER" id="PTHR34980">
    <property type="entry name" value="INNER MEMBRANE PROTEIN-RELATED-RELATED"/>
    <property type="match status" value="1"/>
</dbReference>
<dbReference type="GO" id="GO:0005886">
    <property type="term" value="C:plasma membrane"/>
    <property type="evidence" value="ECO:0007669"/>
    <property type="project" value="TreeGrafter"/>
</dbReference>
<keyword evidence="1" id="KW-0812">Transmembrane</keyword>
<reference evidence="2 3" key="1">
    <citation type="submission" date="2011-07" db="EMBL/GenBank/DDBJ databases">
        <authorList>
            <person name="Harkins D.M."/>
            <person name="Madupu R."/>
            <person name="Durkin A.S."/>
            <person name="Torralba M."/>
            <person name="Methe B."/>
            <person name="Sutton G.G."/>
            <person name="Nelson K.E."/>
        </authorList>
    </citation>
    <scope>NUCLEOTIDE SEQUENCE [LARGE SCALE GENOMIC DNA]</scope>
    <source>
        <strain evidence="2 3">X</strain>
    </source>
</reference>
<keyword evidence="1" id="KW-1133">Transmembrane helix</keyword>
<protein>
    <recommendedName>
        <fullName evidence="4">PF05656 family protein</fullName>
    </recommendedName>
</protein>
<proteinExistence type="predicted"/>
<dbReference type="PATRIC" id="fig|997830.4.peg.1840"/>
<keyword evidence="1" id="KW-0472">Membrane</keyword>